<dbReference type="AlphaFoldDB" id="A0A0H0XUG2"/>
<comment type="caution">
    <text evidence="2">The sequence shown here is derived from an EMBL/GenBank/DDBJ whole genome shotgun (WGS) entry which is preliminary data.</text>
</comment>
<gene>
    <name evidence="2" type="ORF">AAV99_09480</name>
</gene>
<reference evidence="2 3" key="1">
    <citation type="submission" date="2015-04" db="EMBL/GenBank/DDBJ databases">
        <title>The draft genome sequence of Erythrobacter marinus HWDM-33.</title>
        <authorList>
            <person name="Zhuang L."/>
            <person name="Liu Y."/>
            <person name="Shao Z."/>
        </authorList>
    </citation>
    <scope>NUCLEOTIDE SEQUENCE [LARGE SCALE GENOMIC DNA]</scope>
    <source>
        <strain evidence="2 3">HWDM-33</strain>
    </source>
</reference>
<feature type="transmembrane region" description="Helical" evidence="1">
    <location>
        <begin position="20"/>
        <end position="45"/>
    </location>
</feature>
<dbReference type="Proteomes" id="UP000053455">
    <property type="component" value="Unassembled WGS sequence"/>
</dbReference>
<dbReference type="PATRIC" id="fig|874156.12.peg.1945"/>
<name>A0A0H0XUG2_9SPHN</name>
<organism evidence="2 3">
    <name type="scientific">Aurantiacibacter marinus</name>
    <dbReference type="NCBI Taxonomy" id="874156"/>
    <lineage>
        <taxon>Bacteria</taxon>
        <taxon>Pseudomonadati</taxon>
        <taxon>Pseudomonadota</taxon>
        <taxon>Alphaproteobacteria</taxon>
        <taxon>Sphingomonadales</taxon>
        <taxon>Erythrobacteraceae</taxon>
        <taxon>Aurantiacibacter</taxon>
    </lineage>
</organism>
<keyword evidence="1" id="KW-0812">Transmembrane</keyword>
<proteinExistence type="predicted"/>
<accession>A0A0H0XUG2</accession>
<evidence type="ECO:0000256" key="1">
    <source>
        <dbReference type="SAM" id="Phobius"/>
    </source>
</evidence>
<dbReference type="EMBL" id="LBHU01000002">
    <property type="protein sequence ID" value="KLI63915.1"/>
    <property type="molecule type" value="Genomic_DNA"/>
</dbReference>
<dbReference type="STRING" id="874156.GCA_001021555_01418"/>
<feature type="transmembrane region" description="Helical" evidence="1">
    <location>
        <begin position="65"/>
        <end position="82"/>
    </location>
</feature>
<sequence length="103" mass="11110">MTQKSDWPENDAQPSFARSFVHLMGWGVVLTFGLIGSLTASFAALNTLAGDTYSGDWGLLSKPDAILHYIAAVAVVMIMNVWKRPNGSSSFFANRETLQGTVG</sequence>
<keyword evidence="1" id="KW-0472">Membrane</keyword>
<dbReference type="RefSeq" id="WP_047093731.1">
    <property type="nucleotide sequence ID" value="NZ_LBHU01000002.1"/>
</dbReference>
<protein>
    <submittedName>
        <fullName evidence="2">Uncharacterized protein</fullName>
    </submittedName>
</protein>
<keyword evidence="3" id="KW-1185">Reference proteome</keyword>
<keyword evidence="1" id="KW-1133">Transmembrane helix</keyword>
<evidence type="ECO:0000313" key="3">
    <source>
        <dbReference type="Proteomes" id="UP000053455"/>
    </source>
</evidence>
<evidence type="ECO:0000313" key="2">
    <source>
        <dbReference type="EMBL" id="KLI63915.1"/>
    </source>
</evidence>